<evidence type="ECO:0000313" key="3">
    <source>
        <dbReference type="Proteomes" id="UP000037460"/>
    </source>
</evidence>
<dbReference type="InterPro" id="IPR043910">
    <property type="entry name" value="DUF5767"/>
</dbReference>
<organism evidence="2 3">
    <name type="scientific">Chrysochromulina tobinii</name>
    <dbReference type="NCBI Taxonomy" id="1460289"/>
    <lineage>
        <taxon>Eukaryota</taxon>
        <taxon>Haptista</taxon>
        <taxon>Haptophyta</taxon>
        <taxon>Prymnesiophyceae</taxon>
        <taxon>Prymnesiales</taxon>
        <taxon>Chrysochromulinaceae</taxon>
        <taxon>Chrysochromulina</taxon>
    </lineage>
</organism>
<feature type="region of interest" description="Disordered" evidence="1">
    <location>
        <begin position="21"/>
        <end position="66"/>
    </location>
</feature>
<reference evidence="3" key="1">
    <citation type="journal article" date="2015" name="PLoS Genet.">
        <title>Genome Sequence and Transcriptome Analyses of Chrysochromulina tobin: Metabolic Tools for Enhanced Algal Fitness in the Prominent Order Prymnesiales (Haptophyceae).</title>
        <authorList>
            <person name="Hovde B.T."/>
            <person name="Deodato C.R."/>
            <person name="Hunsperger H.M."/>
            <person name="Ryken S.A."/>
            <person name="Yost W."/>
            <person name="Jha R.K."/>
            <person name="Patterson J."/>
            <person name="Monnat R.J. Jr."/>
            <person name="Barlow S.B."/>
            <person name="Starkenburg S.R."/>
            <person name="Cattolico R.A."/>
        </authorList>
    </citation>
    <scope>NUCLEOTIDE SEQUENCE</scope>
    <source>
        <strain evidence="3">CCMP291</strain>
    </source>
</reference>
<feature type="compositionally biased region" description="Low complexity" evidence="1">
    <location>
        <begin position="45"/>
        <end position="54"/>
    </location>
</feature>
<evidence type="ECO:0000313" key="2">
    <source>
        <dbReference type="EMBL" id="KOO47056.1"/>
    </source>
</evidence>
<gene>
    <name evidence="2" type="ORF">Ctob_014802</name>
</gene>
<sequence>MPEIYDPLNLIELEPAVLGAAQEERASKKKGGGAPPKEPKEPKRGSLPAALEAPAAPPEPLPPSPEQLRLMLDKISAYRERFAHLKSRNKKLSTPEEIEDELHYLELQLGSSQGVNFGASGLCMAMTCLERSTDYWNPLGLNLTGLGNVTQQNMHEFQPIIDELMIKYNTGMYTPPEWRLALAIGATVVTVHAANQNPEIAKATEARVMASSLVEYDTIDKYVDYDLYTQTVDPNRQNPWIYEGDYNHKHSVENGRKIREQLSSSSTSSCPC</sequence>
<dbReference type="AlphaFoldDB" id="A0A0M0L7J3"/>
<dbReference type="EMBL" id="JWZX01000548">
    <property type="protein sequence ID" value="KOO47056.1"/>
    <property type="molecule type" value="Genomic_DNA"/>
</dbReference>
<comment type="caution">
    <text evidence="2">The sequence shown here is derived from an EMBL/GenBank/DDBJ whole genome shotgun (WGS) entry which is preliminary data.</text>
</comment>
<proteinExistence type="predicted"/>
<name>A0A0M0L7J3_9EUKA</name>
<dbReference type="Pfam" id="PF19071">
    <property type="entry name" value="DUF5767"/>
    <property type="match status" value="1"/>
</dbReference>
<keyword evidence="3" id="KW-1185">Reference proteome</keyword>
<evidence type="ECO:0000256" key="1">
    <source>
        <dbReference type="SAM" id="MobiDB-lite"/>
    </source>
</evidence>
<accession>A0A0M0L7J3</accession>
<feature type="compositionally biased region" description="Pro residues" evidence="1">
    <location>
        <begin position="55"/>
        <end position="65"/>
    </location>
</feature>
<protein>
    <submittedName>
        <fullName evidence="2">Uncharacterized protein</fullName>
    </submittedName>
</protein>
<dbReference type="Proteomes" id="UP000037460">
    <property type="component" value="Unassembled WGS sequence"/>
</dbReference>